<dbReference type="Gene3D" id="3.40.630.30">
    <property type="match status" value="1"/>
</dbReference>
<dbReference type="AlphaFoldDB" id="A0A645I959"/>
<accession>A0A645I959</accession>
<dbReference type="InterPro" id="IPR016181">
    <property type="entry name" value="Acyl_CoA_acyltransferase"/>
</dbReference>
<evidence type="ECO:0000313" key="2">
    <source>
        <dbReference type="EMBL" id="MPN47861.1"/>
    </source>
</evidence>
<reference evidence="2" key="1">
    <citation type="submission" date="2019-08" db="EMBL/GenBank/DDBJ databases">
        <authorList>
            <person name="Kucharzyk K."/>
            <person name="Murdoch R.W."/>
            <person name="Higgins S."/>
            <person name="Loffler F."/>
        </authorList>
    </citation>
    <scope>NUCLEOTIDE SEQUENCE</scope>
</reference>
<dbReference type="Pfam" id="PF13302">
    <property type="entry name" value="Acetyltransf_3"/>
    <property type="match status" value="1"/>
</dbReference>
<dbReference type="EMBL" id="VSSQ01109671">
    <property type="protein sequence ID" value="MPN47861.1"/>
    <property type="molecule type" value="Genomic_DNA"/>
</dbReference>
<gene>
    <name evidence="2" type="ORF">SDC9_195465</name>
</gene>
<organism evidence="2">
    <name type="scientific">bioreactor metagenome</name>
    <dbReference type="NCBI Taxonomy" id="1076179"/>
    <lineage>
        <taxon>unclassified sequences</taxon>
        <taxon>metagenomes</taxon>
        <taxon>ecological metagenomes</taxon>
    </lineage>
</organism>
<name>A0A645I959_9ZZZZ</name>
<dbReference type="SUPFAM" id="SSF55729">
    <property type="entry name" value="Acyl-CoA N-acyltransferases (Nat)"/>
    <property type="match status" value="1"/>
</dbReference>
<proteinExistence type="predicted"/>
<comment type="caution">
    <text evidence="2">The sequence shown here is derived from an EMBL/GenBank/DDBJ whole genome shotgun (WGS) entry which is preliminary data.</text>
</comment>
<protein>
    <recommendedName>
        <fullName evidence="1">N-acetyltransferase domain-containing protein</fullName>
    </recommendedName>
</protein>
<evidence type="ECO:0000259" key="1">
    <source>
        <dbReference type="Pfam" id="PF13302"/>
    </source>
</evidence>
<feature type="domain" description="N-acetyltransferase" evidence="1">
    <location>
        <begin position="2"/>
        <end position="50"/>
    </location>
</feature>
<dbReference type="GO" id="GO:0016747">
    <property type="term" value="F:acyltransferase activity, transferring groups other than amino-acyl groups"/>
    <property type="evidence" value="ECO:0007669"/>
    <property type="project" value="InterPro"/>
</dbReference>
<dbReference type="InterPro" id="IPR000182">
    <property type="entry name" value="GNAT_dom"/>
</dbReference>
<sequence>MESFRGHRYAAKACSLLLKLAKKHRMPQVVITCRPDNLASRKTCERLGARLSGIVTLPSDSPLYQQGDREECRYIINFDEFR</sequence>